<evidence type="ECO:0000313" key="1">
    <source>
        <dbReference type="EMBL" id="THU90234.1"/>
    </source>
</evidence>
<keyword evidence="2" id="KW-1185">Reference proteome</keyword>
<accession>A0A4S8LLY6</accession>
<evidence type="ECO:0000313" key="2">
    <source>
        <dbReference type="Proteomes" id="UP000297245"/>
    </source>
</evidence>
<gene>
    <name evidence="1" type="ORF">K435DRAFT_274010</name>
</gene>
<organism evidence="1 2">
    <name type="scientific">Dendrothele bispora (strain CBS 962.96)</name>
    <dbReference type="NCBI Taxonomy" id="1314807"/>
    <lineage>
        <taxon>Eukaryota</taxon>
        <taxon>Fungi</taxon>
        <taxon>Dikarya</taxon>
        <taxon>Basidiomycota</taxon>
        <taxon>Agaricomycotina</taxon>
        <taxon>Agaricomycetes</taxon>
        <taxon>Agaricomycetidae</taxon>
        <taxon>Agaricales</taxon>
        <taxon>Agaricales incertae sedis</taxon>
        <taxon>Dendrothele</taxon>
    </lineage>
</organism>
<reference evidence="1 2" key="1">
    <citation type="journal article" date="2019" name="Nat. Ecol. Evol.">
        <title>Megaphylogeny resolves global patterns of mushroom evolution.</title>
        <authorList>
            <person name="Varga T."/>
            <person name="Krizsan K."/>
            <person name="Foldi C."/>
            <person name="Dima B."/>
            <person name="Sanchez-Garcia M."/>
            <person name="Sanchez-Ramirez S."/>
            <person name="Szollosi G.J."/>
            <person name="Szarkandi J.G."/>
            <person name="Papp V."/>
            <person name="Albert L."/>
            <person name="Andreopoulos W."/>
            <person name="Angelini C."/>
            <person name="Antonin V."/>
            <person name="Barry K.W."/>
            <person name="Bougher N.L."/>
            <person name="Buchanan P."/>
            <person name="Buyck B."/>
            <person name="Bense V."/>
            <person name="Catcheside P."/>
            <person name="Chovatia M."/>
            <person name="Cooper J."/>
            <person name="Damon W."/>
            <person name="Desjardin D."/>
            <person name="Finy P."/>
            <person name="Geml J."/>
            <person name="Haridas S."/>
            <person name="Hughes K."/>
            <person name="Justo A."/>
            <person name="Karasinski D."/>
            <person name="Kautmanova I."/>
            <person name="Kiss B."/>
            <person name="Kocsube S."/>
            <person name="Kotiranta H."/>
            <person name="LaButti K.M."/>
            <person name="Lechner B.E."/>
            <person name="Liimatainen K."/>
            <person name="Lipzen A."/>
            <person name="Lukacs Z."/>
            <person name="Mihaltcheva S."/>
            <person name="Morgado L.N."/>
            <person name="Niskanen T."/>
            <person name="Noordeloos M.E."/>
            <person name="Ohm R.A."/>
            <person name="Ortiz-Santana B."/>
            <person name="Ovrebo C."/>
            <person name="Racz N."/>
            <person name="Riley R."/>
            <person name="Savchenko A."/>
            <person name="Shiryaev A."/>
            <person name="Soop K."/>
            <person name="Spirin V."/>
            <person name="Szebenyi C."/>
            <person name="Tomsovsky M."/>
            <person name="Tulloss R.E."/>
            <person name="Uehling J."/>
            <person name="Grigoriev I.V."/>
            <person name="Vagvolgyi C."/>
            <person name="Papp T."/>
            <person name="Martin F.M."/>
            <person name="Miettinen O."/>
            <person name="Hibbett D.S."/>
            <person name="Nagy L.G."/>
        </authorList>
    </citation>
    <scope>NUCLEOTIDE SEQUENCE [LARGE SCALE GENOMIC DNA]</scope>
    <source>
        <strain evidence="1 2">CBS 962.96</strain>
    </source>
</reference>
<name>A0A4S8LLY6_DENBC</name>
<dbReference type="Proteomes" id="UP000297245">
    <property type="component" value="Unassembled WGS sequence"/>
</dbReference>
<proteinExistence type="predicted"/>
<protein>
    <submittedName>
        <fullName evidence="1">Uncharacterized protein</fullName>
    </submittedName>
</protein>
<sequence length="71" mass="8393">MTIKLEFSIGRGDVIEFDNSLVRRVTDRVYKTRHESVFVLDRSKIRVLKENRVIVDITALDSEQHSYYGNY</sequence>
<dbReference type="EMBL" id="ML179342">
    <property type="protein sequence ID" value="THU90234.1"/>
    <property type="molecule type" value="Genomic_DNA"/>
</dbReference>
<dbReference type="AlphaFoldDB" id="A0A4S8LLY6"/>